<dbReference type="InterPro" id="IPR029044">
    <property type="entry name" value="Nucleotide-diphossugar_trans"/>
</dbReference>
<reference evidence="3" key="1">
    <citation type="submission" date="2015-03" db="EMBL/GenBank/DDBJ databases">
        <authorList>
            <person name="Urmite Genomes"/>
        </authorList>
    </citation>
    <scope>NUCLEOTIDE SEQUENCE [LARGE SCALE GENOMIC DNA]</scope>
    <source>
        <strain evidence="3">FF10</strain>
    </source>
</reference>
<evidence type="ECO:0000313" key="2">
    <source>
        <dbReference type="EMBL" id="CQR24517.1"/>
    </source>
</evidence>
<accession>A0A0E4CSG5</accession>
<dbReference type="AlphaFoldDB" id="A0A0E4CSG5"/>
<dbReference type="EMBL" id="CTEN01000002">
    <property type="protein sequence ID" value="CQR24517.1"/>
    <property type="molecule type" value="Genomic_DNA"/>
</dbReference>
<dbReference type="InterPro" id="IPR001173">
    <property type="entry name" value="Glyco_trans_2-like"/>
</dbReference>
<evidence type="ECO:0000259" key="1">
    <source>
        <dbReference type="Pfam" id="PF00535"/>
    </source>
</evidence>
<dbReference type="STRING" id="1608583.BN1356_00864"/>
<dbReference type="Proteomes" id="UP000198604">
    <property type="component" value="Unassembled WGS sequence"/>
</dbReference>
<dbReference type="PANTHER" id="PTHR22916:SF3">
    <property type="entry name" value="UDP-GLCNAC:BETAGAL BETA-1,3-N-ACETYLGLUCOSAMINYLTRANSFERASE-LIKE PROTEIN 1"/>
    <property type="match status" value="1"/>
</dbReference>
<dbReference type="OrthoDB" id="9802649at2"/>
<dbReference type="PANTHER" id="PTHR22916">
    <property type="entry name" value="GLYCOSYLTRANSFERASE"/>
    <property type="match status" value="1"/>
</dbReference>
<evidence type="ECO:0000313" key="3">
    <source>
        <dbReference type="Proteomes" id="UP000198604"/>
    </source>
</evidence>
<keyword evidence="2" id="KW-0808">Transferase</keyword>
<organism evidence="2 3">
    <name type="scientific">Streptococcus varani</name>
    <dbReference type="NCBI Taxonomy" id="1608583"/>
    <lineage>
        <taxon>Bacteria</taxon>
        <taxon>Bacillati</taxon>
        <taxon>Bacillota</taxon>
        <taxon>Bacilli</taxon>
        <taxon>Lactobacillales</taxon>
        <taxon>Streptococcaceae</taxon>
        <taxon>Streptococcus</taxon>
    </lineage>
</organism>
<proteinExistence type="predicted"/>
<dbReference type="GO" id="GO:0016758">
    <property type="term" value="F:hexosyltransferase activity"/>
    <property type="evidence" value="ECO:0007669"/>
    <property type="project" value="UniProtKB-ARBA"/>
</dbReference>
<gene>
    <name evidence="2" type="ORF">BN1356_00864</name>
</gene>
<dbReference type="SUPFAM" id="SSF53448">
    <property type="entry name" value="Nucleotide-diphospho-sugar transferases"/>
    <property type="match status" value="1"/>
</dbReference>
<sequence length="311" mass="36201">MKKVAVILSTYNGEKYLREQMESLLSQTNVDITLFVRDDGSKDRTEDILLEYSNRINILLYKEKNLGFERSFMEAVLKTQGSTFDYYAFCDQDDIWYADKLSTGIDYIESKGNSQPFLYCSNQQIIDEEGHFVRDEEDKQDTISKQSSLFALNQRGCVMIWNDLLHLHLVDSYQMIRKSDFIPAHDTWITVLAYAVGQVYIDNAKTMGYRVSTHNTAGSYIGLAGRIKYVWKKLGTVYNKRKHQRAQISHLLLSYLESLPESDSAYIRTFLDAQTSFFKAAGFVFSSKPYFRGMSKKWVYLTKFLILFRRI</sequence>
<dbReference type="RefSeq" id="WP_093650167.1">
    <property type="nucleotide sequence ID" value="NZ_CTEN01000002.1"/>
</dbReference>
<keyword evidence="3" id="KW-1185">Reference proteome</keyword>
<protein>
    <submittedName>
        <fullName evidence="2">Cell wall biosynthesis glycosyltransferase</fullName>
    </submittedName>
</protein>
<feature type="domain" description="Glycosyltransferase 2-like" evidence="1">
    <location>
        <begin position="6"/>
        <end position="114"/>
    </location>
</feature>
<dbReference type="Pfam" id="PF00535">
    <property type="entry name" value="Glycos_transf_2"/>
    <property type="match status" value="1"/>
</dbReference>
<name>A0A0E4CSG5_9STRE</name>
<dbReference type="Gene3D" id="3.90.550.10">
    <property type="entry name" value="Spore Coat Polysaccharide Biosynthesis Protein SpsA, Chain A"/>
    <property type="match status" value="1"/>
</dbReference>